<organism evidence="1 2">
    <name type="scientific">Anaerobutyricum hallii</name>
    <dbReference type="NCBI Taxonomy" id="39488"/>
    <lineage>
        <taxon>Bacteria</taxon>
        <taxon>Bacillati</taxon>
        <taxon>Bacillota</taxon>
        <taxon>Clostridia</taxon>
        <taxon>Lachnospirales</taxon>
        <taxon>Lachnospiraceae</taxon>
        <taxon>Anaerobutyricum</taxon>
    </lineage>
</organism>
<dbReference type="AlphaFoldDB" id="A0A174KUI4"/>
<gene>
    <name evidence="1" type="ORF">ERS852450_03178</name>
</gene>
<reference evidence="1 2" key="1">
    <citation type="submission" date="2015-09" db="EMBL/GenBank/DDBJ databases">
        <authorList>
            <consortium name="Pathogen Informatics"/>
        </authorList>
    </citation>
    <scope>NUCLEOTIDE SEQUENCE [LARGE SCALE GENOMIC DNA]</scope>
    <source>
        <strain evidence="1 2">2789STDY5834835</strain>
    </source>
</reference>
<dbReference type="RefSeq" id="WP_156329790.1">
    <property type="nucleotide sequence ID" value="NZ_BLYK01000167.1"/>
</dbReference>
<evidence type="ECO:0000313" key="2">
    <source>
        <dbReference type="Proteomes" id="UP000095679"/>
    </source>
</evidence>
<evidence type="ECO:0000313" key="1">
    <source>
        <dbReference type="EMBL" id="CUP15874.1"/>
    </source>
</evidence>
<accession>A0A174KUI4</accession>
<dbReference type="EMBL" id="CYZL01000047">
    <property type="protein sequence ID" value="CUP15874.1"/>
    <property type="molecule type" value="Genomic_DNA"/>
</dbReference>
<name>A0A174KUI4_9FIRM</name>
<protein>
    <submittedName>
        <fullName evidence="1">Uncharacterized protein</fullName>
    </submittedName>
</protein>
<dbReference type="Proteomes" id="UP000095679">
    <property type="component" value="Unassembled WGS sequence"/>
</dbReference>
<sequence>MTTKGQLITLKSGISILHPVYMQVCERIINGAFFRNHLFCSNSNFAGHFSRACLKNKSCTKHIFPRPFS</sequence>
<proteinExistence type="predicted"/>